<keyword evidence="3" id="KW-0548">Nucleotidyltransferase</keyword>
<dbReference type="Pfam" id="PF13456">
    <property type="entry name" value="RVT_3"/>
    <property type="match status" value="1"/>
</dbReference>
<evidence type="ECO:0000259" key="1">
    <source>
        <dbReference type="Pfam" id="PF13456"/>
    </source>
</evidence>
<reference evidence="3 4" key="1">
    <citation type="journal article" date="2017" name="Mol. Plant">
        <title>The Genome of Medicinal Plant Macleaya cordata Provides New Insights into Benzylisoquinoline Alkaloids Metabolism.</title>
        <authorList>
            <person name="Liu X."/>
            <person name="Liu Y."/>
            <person name="Huang P."/>
            <person name="Ma Y."/>
            <person name="Qing Z."/>
            <person name="Tang Q."/>
            <person name="Cao H."/>
            <person name="Cheng P."/>
            <person name="Zheng Y."/>
            <person name="Yuan Z."/>
            <person name="Zhou Y."/>
            <person name="Liu J."/>
            <person name="Tang Z."/>
            <person name="Zhuo Y."/>
            <person name="Zhang Y."/>
            <person name="Yu L."/>
            <person name="Huang J."/>
            <person name="Yang P."/>
            <person name="Peng Q."/>
            <person name="Zhang J."/>
            <person name="Jiang W."/>
            <person name="Zhang Z."/>
            <person name="Lin K."/>
            <person name="Ro D.K."/>
            <person name="Chen X."/>
            <person name="Xiong X."/>
            <person name="Shang Y."/>
            <person name="Huang S."/>
            <person name="Zeng J."/>
        </authorList>
    </citation>
    <scope>NUCLEOTIDE SEQUENCE [LARGE SCALE GENOMIC DNA]</scope>
    <source>
        <strain evidence="4">cv. BLH2017</strain>
        <tissue evidence="3">Root</tissue>
    </source>
</reference>
<dbReference type="GO" id="GO:0003964">
    <property type="term" value="F:RNA-directed DNA polymerase activity"/>
    <property type="evidence" value="ECO:0007669"/>
    <property type="project" value="UniProtKB-KW"/>
</dbReference>
<protein>
    <submittedName>
        <fullName evidence="3">Reverse transcriptase zinc-binding domain</fullName>
    </submittedName>
</protein>
<dbReference type="AlphaFoldDB" id="A0A200QC03"/>
<name>A0A200QC03_MACCD</name>
<sequence>MVLNQKLHVEDVTSEIKLVTSQIDFWWLPNTDPLSPHTPVHSNSSPHDGLLTGPTPKLVSDLITESRQWNRSLICSTFEPHIASKIQNIILPLQGEDVIRWTLTKSGNFTVKSLYNYLIRSTSEDQGVPAHANGSPNLLKHIWHMQSIPKIKPFAWKCLVDILPTNERLSRIIDIDPKSALCHNGIETSSHLFMHCSFAKAVWYALPEGFILQQPAGIKIDQWFESIIHNPVQAHSSDLLDNFSYAALISWHIWKSRCKKIFEDIEPNPKSTVVEILALKEVMEKCFKEKSEQENGSRIKFSSSTQIWKPPPLSFLKINCDASFLQNNQPAGIGFIMRDSSGGFAGAECRQIQASSSEQAECIALLEAIKWAITQSVQNVILESDNKSICSYINGDKLLSDGKIKVF</sequence>
<dbReference type="STRING" id="56857.A0A200QC03"/>
<proteinExistence type="predicted"/>
<dbReference type="Proteomes" id="UP000195402">
    <property type="component" value="Unassembled WGS sequence"/>
</dbReference>
<keyword evidence="4" id="KW-1185">Reference proteome</keyword>
<organism evidence="3 4">
    <name type="scientific">Macleaya cordata</name>
    <name type="common">Five-seeded plume-poppy</name>
    <name type="synonym">Bocconia cordata</name>
    <dbReference type="NCBI Taxonomy" id="56857"/>
    <lineage>
        <taxon>Eukaryota</taxon>
        <taxon>Viridiplantae</taxon>
        <taxon>Streptophyta</taxon>
        <taxon>Embryophyta</taxon>
        <taxon>Tracheophyta</taxon>
        <taxon>Spermatophyta</taxon>
        <taxon>Magnoliopsida</taxon>
        <taxon>Ranunculales</taxon>
        <taxon>Papaveraceae</taxon>
        <taxon>Papaveroideae</taxon>
        <taxon>Macleaya</taxon>
    </lineage>
</organism>
<feature type="domain" description="RNase H type-1" evidence="1">
    <location>
        <begin position="319"/>
        <end position="397"/>
    </location>
</feature>
<dbReference type="OMA" id="EPHIASK"/>
<dbReference type="Pfam" id="PF13966">
    <property type="entry name" value="zf-RVT"/>
    <property type="match status" value="1"/>
</dbReference>
<gene>
    <name evidence="3" type="ORF">BVC80_8737g11</name>
</gene>
<dbReference type="InterPro" id="IPR002156">
    <property type="entry name" value="RNaseH_domain"/>
</dbReference>
<accession>A0A200QC03</accession>
<dbReference type="PANTHER" id="PTHR47074">
    <property type="entry name" value="BNAC02G40300D PROTEIN"/>
    <property type="match status" value="1"/>
</dbReference>
<comment type="caution">
    <text evidence="3">The sequence shown here is derived from an EMBL/GenBank/DDBJ whole genome shotgun (WGS) entry which is preliminary data.</text>
</comment>
<dbReference type="OrthoDB" id="1906820at2759"/>
<dbReference type="SUPFAM" id="SSF53098">
    <property type="entry name" value="Ribonuclease H-like"/>
    <property type="match status" value="1"/>
</dbReference>
<dbReference type="InterPro" id="IPR052929">
    <property type="entry name" value="RNase_H-like_EbsB-rel"/>
</dbReference>
<dbReference type="InterPro" id="IPR026960">
    <property type="entry name" value="RVT-Znf"/>
</dbReference>
<evidence type="ECO:0000259" key="2">
    <source>
        <dbReference type="Pfam" id="PF13966"/>
    </source>
</evidence>
<dbReference type="InterPro" id="IPR044730">
    <property type="entry name" value="RNase_H-like_dom_plant"/>
</dbReference>
<feature type="domain" description="Reverse transcriptase zinc-binding" evidence="2">
    <location>
        <begin position="109"/>
        <end position="203"/>
    </location>
</feature>
<dbReference type="InParanoid" id="A0A200QC03"/>
<dbReference type="CDD" id="cd06222">
    <property type="entry name" value="RNase_H_like"/>
    <property type="match status" value="1"/>
</dbReference>
<dbReference type="GO" id="GO:0003676">
    <property type="term" value="F:nucleic acid binding"/>
    <property type="evidence" value="ECO:0007669"/>
    <property type="project" value="InterPro"/>
</dbReference>
<dbReference type="GO" id="GO:0004523">
    <property type="term" value="F:RNA-DNA hybrid ribonuclease activity"/>
    <property type="evidence" value="ECO:0007669"/>
    <property type="project" value="InterPro"/>
</dbReference>
<dbReference type="EMBL" id="MVGT01002398">
    <property type="protein sequence ID" value="OVA07927.1"/>
    <property type="molecule type" value="Genomic_DNA"/>
</dbReference>
<keyword evidence="3" id="KW-0695">RNA-directed DNA polymerase</keyword>
<evidence type="ECO:0000313" key="3">
    <source>
        <dbReference type="EMBL" id="OVA07927.1"/>
    </source>
</evidence>
<keyword evidence="3" id="KW-0808">Transferase</keyword>
<dbReference type="Gene3D" id="3.30.420.10">
    <property type="entry name" value="Ribonuclease H-like superfamily/Ribonuclease H"/>
    <property type="match status" value="1"/>
</dbReference>
<dbReference type="InterPro" id="IPR012337">
    <property type="entry name" value="RNaseH-like_sf"/>
</dbReference>
<dbReference type="InterPro" id="IPR036397">
    <property type="entry name" value="RNaseH_sf"/>
</dbReference>
<evidence type="ECO:0000313" key="4">
    <source>
        <dbReference type="Proteomes" id="UP000195402"/>
    </source>
</evidence>
<dbReference type="PANTHER" id="PTHR47074:SF11">
    <property type="entry name" value="REVERSE TRANSCRIPTASE-LIKE PROTEIN"/>
    <property type="match status" value="1"/>
</dbReference>